<dbReference type="InterPro" id="IPR011009">
    <property type="entry name" value="Kinase-like_dom_sf"/>
</dbReference>
<dbReference type="PROSITE" id="PS50011">
    <property type="entry name" value="PROTEIN_KINASE_DOM"/>
    <property type="match status" value="1"/>
</dbReference>
<evidence type="ECO:0000313" key="3">
    <source>
        <dbReference type="Proteomes" id="UP000018888"/>
    </source>
</evidence>
<accession>A0A2P4PM30</accession>
<protein>
    <submittedName>
        <fullName evidence="2">Kinase-like domain-containing protein</fullName>
    </submittedName>
</protein>
<dbReference type="Proteomes" id="UP000018888">
    <property type="component" value="Unassembled WGS sequence"/>
</dbReference>
<evidence type="ECO:0000259" key="1">
    <source>
        <dbReference type="PROSITE" id="PS50011"/>
    </source>
</evidence>
<dbReference type="GO" id="GO:0005524">
    <property type="term" value="F:ATP binding"/>
    <property type="evidence" value="ECO:0007669"/>
    <property type="project" value="InterPro"/>
</dbReference>
<reference evidence="2 3" key="2">
    <citation type="journal article" date="2018" name="New Phytol.">
        <title>High intraspecific genome diversity in the model arbuscular mycorrhizal symbiont Rhizophagus irregularis.</title>
        <authorList>
            <person name="Chen E.C.H."/>
            <person name="Morin E."/>
            <person name="Beaudet D."/>
            <person name="Noel J."/>
            <person name="Yildirir G."/>
            <person name="Ndikumana S."/>
            <person name="Charron P."/>
            <person name="St-Onge C."/>
            <person name="Giorgi J."/>
            <person name="Kruger M."/>
            <person name="Marton T."/>
            <person name="Ropars J."/>
            <person name="Grigoriev I.V."/>
            <person name="Hainaut M."/>
            <person name="Henrissat B."/>
            <person name="Roux C."/>
            <person name="Martin F."/>
            <person name="Corradi N."/>
        </authorList>
    </citation>
    <scope>NUCLEOTIDE SEQUENCE [LARGE SCALE GENOMIC DNA]</scope>
    <source>
        <strain evidence="2 3">DAOM 197198</strain>
    </source>
</reference>
<dbReference type="GO" id="GO:0004672">
    <property type="term" value="F:protein kinase activity"/>
    <property type="evidence" value="ECO:0007669"/>
    <property type="project" value="InterPro"/>
</dbReference>
<dbReference type="EMBL" id="AUPC02000191">
    <property type="protein sequence ID" value="POG66438.1"/>
    <property type="molecule type" value="Genomic_DNA"/>
</dbReference>
<dbReference type="PANTHER" id="PTHR45756">
    <property type="entry name" value="PALMITOYLTRANSFERASE"/>
    <property type="match status" value="1"/>
</dbReference>
<evidence type="ECO:0000313" key="2">
    <source>
        <dbReference type="EMBL" id="POG66438.1"/>
    </source>
</evidence>
<comment type="caution">
    <text evidence="2">The sequence shown here is derived from an EMBL/GenBank/DDBJ whole genome shotgun (WGS) entry which is preliminary data.</text>
</comment>
<dbReference type="SUPFAM" id="SSF56112">
    <property type="entry name" value="Protein kinase-like (PK-like)"/>
    <property type="match status" value="1"/>
</dbReference>
<dbReference type="InterPro" id="IPR000719">
    <property type="entry name" value="Prot_kinase_dom"/>
</dbReference>
<name>A0A2P4PM30_RHIID</name>
<reference evidence="2 3" key="1">
    <citation type="journal article" date="2013" name="Proc. Natl. Acad. Sci. U.S.A.">
        <title>Genome of an arbuscular mycorrhizal fungus provides insight into the oldest plant symbiosis.</title>
        <authorList>
            <person name="Tisserant E."/>
            <person name="Malbreil M."/>
            <person name="Kuo A."/>
            <person name="Kohler A."/>
            <person name="Symeonidi A."/>
            <person name="Balestrini R."/>
            <person name="Charron P."/>
            <person name="Duensing N."/>
            <person name="Frei Dit Frey N."/>
            <person name="Gianinazzi-Pearson V."/>
            <person name="Gilbert L.B."/>
            <person name="Handa Y."/>
            <person name="Herr J.R."/>
            <person name="Hijri M."/>
            <person name="Koul R."/>
            <person name="Kawaguchi M."/>
            <person name="Krajinski F."/>
            <person name="Lammers P.J."/>
            <person name="Masclaux F.G."/>
            <person name="Murat C."/>
            <person name="Morin E."/>
            <person name="Ndikumana S."/>
            <person name="Pagni M."/>
            <person name="Petitpierre D."/>
            <person name="Requena N."/>
            <person name="Rosikiewicz P."/>
            <person name="Riley R."/>
            <person name="Saito K."/>
            <person name="San Clemente H."/>
            <person name="Shapiro H."/>
            <person name="van Tuinen D."/>
            <person name="Becard G."/>
            <person name="Bonfante P."/>
            <person name="Paszkowski U."/>
            <person name="Shachar-Hill Y.Y."/>
            <person name="Tuskan G.A."/>
            <person name="Young P.W."/>
            <person name="Sanders I.R."/>
            <person name="Henrissat B."/>
            <person name="Rensing S.A."/>
            <person name="Grigoriev I.V."/>
            <person name="Corradi N."/>
            <person name="Roux C."/>
            <person name="Martin F."/>
        </authorList>
    </citation>
    <scope>NUCLEOTIDE SEQUENCE [LARGE SCALE GENOMIC DNA]</scope>
    <source>
        <strain evidence="2 3">DAOM 197198</strain>
    </source>
</reference>
<gene>
    <name evidence="2" type="ORF">GLOIN_2v1657081</name>
</gene>
<dbReference type="AlphaFoldDB" id="A0A2P4PM30"/>
<dbReference type="Pfam" id="PF00069">
    <property type="entry name" value="Pkinase"/>
    <property type="match status" value="1"/>
</dbReference>
<dbReference type="PANTHER" id="PTHR45756:SF1">
    <property type="entry name" value="PROTEIN KINASE DOMAIN CONTAINING PROTEIN"/>
    <property type="match status" value="1"/>
</dbReference>
<dbReference type="InterPro" id="IPR053215">
    <property type="entry name" value="TKL_Ser/Thr_kinase"/>
</dbReference>
<dbReference type="CDD" id="cd00180">
    <property type="entry name" value="PKc"/>
    <property type="match status" value="1"/>
</dbReference>
<proteinExistence type="predicted"/>
<feature type="domain" description="Protein kinase" evidence="1">
    <location>
        <begin position="1"/>
        <end position="189"/>
    </location>
</feature>
<sequence length="189" mass="22153">MHLIFNSNFILNIYGISQDPDTKDYIVVLENAEGENFNDWAYNNFNNFNWSIKIRLLFYIIQGLKEIHQKKMVLRDFHTRNLLISTNNINDNDFNITILDMKLCGEFGNINETKVYGDIHYTAPEVLSGNSYTQATDIYSFGMIMYFMVTGNYPSDEIKQKEINEQEAPKCYIDLMEKCLDQNPENRPN</sequence>
<dbReference type="Gene3D" id="1.10.510.10">
    <property type="entry name" value="Transferase(Phosphotransferase) domain 1"/>
    <property type="match status" value="1"/>
</dbReference>
<feature type="non-terminal residue" evidence="2">
    <location>
        <position position="189"/>
    </location>
</feature>
<organism evidence="2 3">
    <name type="scientific">Rhizophagus irregularis (strain DAOM 181602 / DAOM 197198 / MUCL 43194)</name>
    <name type="common">Arbuscular mycorrhizal fungus</name>
    <name type="synonym">Glomus intraradices</name>
    <dbReference type="NCBI Taxonomy" id="747089"/>
    <lineage>
        <taxon>Eukaryota</taxon>
        <taxon>Fungi</taxon>
        <taxon>Fungi incertae sedis</taxon>
        <taxon>Mucoromycota</taxon>
        <taxon>Glomeromycotina</taxon>
        <taxon>Glomeromycetes</taxon>
        <taxon>Glomerales</taxon>
        <taxon>Glomeraceae</taxon>
        <taxon>Rhizophagus</taxon>
    </lineage>
</organism>
<keyword evidence="3" id="KW-1185">Reference proteome</keyword>